<dbReference type="Pfam" id="PF00581">
    <property type="entry name" value="Rhodanese"/>
    <property type="match status" value="1"/>
</dbReference>
<dbReference type="Pfam" id="PF13517">
    <property type="entry name" value="FG-GAP_3"/>
    <property type="match status" value="1"/>
</dbReference>
<evidence type="ECO:0000256" key="5">
    <source>
        <dbReference type="SAM" id="SignalP"/>
    </source>
</evidence>
<dbReference type="InterPro" id="IPR027039">
    <property type="entry name" value="Crtac1"/>
</dbReference>
<dbReference type="SMART" id="SM00450">
    <property type="entry name" value="RHOD"/>
    <property type="match status" value="1"/>
</dbReference>
<dbReference type="PANTHER" id="PTHR16026:SF0">
    <property type="entry name" value="CARTILAGE ACIDIC PROTEIN 1"/>
    <property type="match status" value="1"/>
</dbReference>
<proteinExistence type="predicted"/>
<evidence type="ECO:0000256" key="1">
    <source>
        <dbReference type="ARBA" id="ARBA00022729"/>
    </source>
</evidence>
<feature type="region of interest" description="Disordered" evidence="4">
    <location>
        <begin position="238"/>
        <end position="312"/>
    </location>
</feature>
<keyword evidence="9" id="KW-1185">Reference proteome</keyword>
<evidence type="ECO:0000313" key="8">
    <source>
        <dbReference type="EMBL" id="CAH1237879.1"/>
    </source>
</evidence>
<dbReference type="PROSITE" id="PS50923">
    <property type="entry name" value="SUSHI"/>
    <property type="match status" value="1"/>
</dbReference>
<dbReference type="PROSITE" id="PS50206">
    <property type="entry name" value="RHODANESE_3"/>
    <property type="match status" value="1"/>
</dbReference>
<feature type="compositionally biased region" description="Basic and acidic residues" evidence="4">
    <location>
        <begin position="255"/>
        <end position="264"/>
    </location>
</feature>
<feature type="domain" description="Sushi" evidence="7">
    <location>
        <begin position="821"/>
        <end position="881"/>
    </location>
</feature>
<name>A0A8J9W2S0_BRALA</name>
<evidence type="ECO:0000259" key="7">
    <source>
        <dbReference type="PROSITE" id="PS50923"/>
    </source>
</evidence>
<accession>A0A8J9W2S0</accession>
<keyword evidence="3" id="KW-0768">Sushi</keyword>
<dbReference type="CDD" id="cd08544">
    <property type="entry name" value="Reeler"/>
    <property type="match status" value="1"/>
</dbReference>
<evidence type="ECO:0000259" key="6">
    <source>
        <dbReference type="PROSITE" id="PS50206"/>
    </source>
</evidence>
<dbReference type="PANTHER" id="PTHR16026">
    <property type="entry name" value="CARTILAGE ACIDIC PROTEIN 1"/>
    <property type="match status" value="1"/>
</dbReference>
<dbReference type="CDD" id="cd00033">
    <property type="entry name" value="CCP"/>
    <property type="match status" value="2"/>
</dbReference>
<dbReference type="Pfam" id="PF02014">
    <property type="entry name" value="Reeler"/>
    <property type="match status" value="1"/>
</dbReference>
<dbReference type="OrthoDB" id="10019827at2759"/>
<feature type="domain" description="Rhodanese" evidence="6">
    <location>
        <begin position="898"/>
        <end position="1001"/>
    </location>
</feature>
<feature type="compositionally biased region" description="Basic residues" evidence="4">
    <location>
        <begin position="273"/>
        <end position="286"/>
    </location>
</feature>
<feature type="signal peptide" evidence="5">
    <location>
        <begin position="1"/>
        <end position="18"/>
    </location>
</feature>
<dbReference type="InterPro" id="IPR028994">
    <property type="entry name" value="Integrin_alpha_N"/>
</dbReference>
<evidence type="ECO:0000313" key="9">
    <source>
        <dbReference type="Proteomes" id="UP000838412"/>
    </source>
</evidence>
<dbReference type="SUPFAM" id="SSF57535">
    <property type="entry name" value="Complement control module/SCR domain"/>
    <property type="match status" value="2"/>
</dbReference>
<dbReference type="InterPro" id="IPR002861">
    <property type="entry name" value="Reeler_dom"/>
</dbReference>
<dbReference type="SUPFAM" id="SSF69318">
    <property type="entry name" value="Integrin alpha N-terminal domain"/>
    <property type="match status" value="1"/>
</dbReference>
<reference evidence="8" key="1">
    <citation type="submission" date="2022-01" db="EMBL/GenBank/DDBJ databases">
        <authorList>
            <person name="Braso-Vives M."/>
        </authorList>
    </citation>
    <scope>NUCLEOTIDE SEQUENCE</scope>
</reference>
<dbReference type="Gene3D" id="3.40.250.10">
    <property type="entry name" value="Rhodanese-like domain"/>
    <property type="match status" value="1"/>
</dbReference>
<dbReference type="AlphaFoldDB" id="A0A8J9W2S0"/>
<comment type="caution">
    <text evidence="3">Lacks conserved residue(s) required for the propagation of feature annotation.</text>
</comment>
<dbReference type="InterPro" id="IPR001763">
    <property type="entry name" value="Rhodanese-like_dom"/>
</dbReference>
<gene>
    <name evidence="8" type="primary">CRTAC1</name>
    <name evidence="8" type="ORF">BLAG_LOCUS2679</name>
</gene>
<dbReference type="EMBL" id="OV696695">
    <property type="protein sequence ID" value="CAH1237879.1"/>
    <property type="molecule type" value="Genomic_DNA"/>
</dbReference>
<dbReference type="InterPro" id="IPR011519">
    <property type="entry name" value="UnbV_ASPIC"/>
</dbReference>
<evidence type="ECO:0000256" key="4">
    <source>
        <dbReference type="SAM" id="MobiDB-lite"/>
    </source>
</evidence>
<dbReference type="Pfam" id="PF00084">
    <property type="entry name" value="Sushi"/>
    <property type="match status" value="2"/>
</dbReference>
<dbReference type="InterPro" id="IPR013517">
    <property type="entry name" value="FG-GAP"/>
</dbReference>
<dbReference type="Pfam" id="PF07593">
    <property type="entry name" value="UnbV_ASPIC"/>
    <property type="match status" value="1"/>
</dbReference>
<keyword evidence="2" id="KW-1015">Disulfide bond</keyword>
<dbReference type="InterPro" id="IPR000436">
    <property type="entry name" value="Sushi_SCR_CCP_dom"/>
</dbReference>
<dbReference type="Gene3D" id="2.10.70.10">
    <property type="entry name" value="Complement Module, domain 1"/>
    <property type="match status" value="2"/>
</dbReference>
<sequence length="1003" mass="109594">MAAFLALFVLVCVAYVEGWPSGAPVSQCESMRTGHGLPPRDGYGGHGVFLTPTPTPGEWTVTLNGTAGFRGFLLQARTETGGDIVGTWVDPPPGTKLLDCGGSTGSAVTHSNPNRLSFQNLNFIWKVSSCDSPPVYFQATVVTTYAQLYERVRSEILRNVCVQPTPAPAFDPVESTSGGAHSSLGADCMAPREIVNGYVHEGPVEVHGGDTVTRTMHYTCEEGHELVGQDRIMCQSTYNEEEHSASAHARTSPDGSHHAHRATEESATGASHHSSHGLRGHHHRSSRQTPGMFESMTDWALPPDQTSNPSQKNYGVAVTDVDHDGTMEFVVAGYNGPNLVLKWNAAAQRYENIAVDDPSSPYYPLRDARGDAIGVAACDVDGDGWEEIYFLNLNNSYSGGPTTGHRLFKFHRGRYVDVFAKSYNRAVDGRFAGRSVACIDRKGNGLYSVYVANYAHYSVGPQGLIEMDPDTSDPGNGIIRLKNVAKEAGVEKLTGGRGVTVGPIVNERNMSDIFCGNERGPNFLFENQGDGTFRDMAEQAGILDADRHNDHWHSRNGRGVALADFNGDGLVDIANGNWMGPHRLWIQQRSQDGTATFRDVGGTNDAFQNPSPVRTVIANDFDNDGQIEVLFNDIVNWRHGPTAPNRLFKVTRQGAQQDPTIDQLDIGDALEPDGYGTGGAAADLDGDGQLELILAHGESNTQPLTVFRVTQGQDNNWIRVYPTTKFGAPARGSRVTIRTAGGDFQLRVVDGGSGYLCQMEPIAHFGLGTDTALQVEVTWPDGRQFSRELNPREMRTTVTIKHPDVDSLMMREIRSPRCVPVTCEDPPSLENGQVRGEGRRYKDVVTYSCSAGFRLQGAPSAVCQAGKQWVFTASDAPRCVELRTRDQVTFSELTAGLASRDLLVIDVRQARELQQDGAIPGAVNIPMRQLESALQMSDEAFEQRFGVAKPEPDSDSVVFTCRTGGRARRAQRLARRLGYTRTRVFEGGIMEWNRNYHVDSYYS</sequence>
<dbReference type="InterPro" id="IPR035976">
    <property type="entry name" value="Sushi/SCR/CCP_sf"/>
</dbReference>
<dbReference type="SUPFAM" id="SSF52821">
    <property type="entry name" value="Rhodanese/Cell cycle control phosphatase"/>
    <property type="match status" value="1"/>
</dbReference>
<organism evidence="8 9">
    <name type="scientific">Branchiostoma lanceolatum</name>
    <name type="common">Common lancelet</name>
    <name type="synonym">Amphioxus lanceolatum</name>
    <dbReference type="NCBI Taxonomy" id="7740"/>
    <lineage>
        <taxon>Eukaryota</taxon>
        <taxon>Metazoa</taxon>
        <taxon>Chordata</taxon>
        <taxon>Cephalochordata</taxon>
        <taxon>Leptocardii</taxon>
        <taxon>Amphioxiformes</taxon>
        <taxon>Branchiostomatidae</taxon>
        <taxon>Branchiostoma</taxon>
    </lineage>
</organism>
<keyword evidence="1 5" id="KW-0732">Signal</keyword>
<dbReference type="Proteomes" id="UP000838412">
    <property type="component" value="Chromosome 10"/>
</dbReference>
<dbReference type="InterPro" id="IPR042307">
    <property type="entry name" value="Reeler_sf"/>
</dbReference>
<dbReference type="SMART" id="SM00032">
    <property type="entry name" value="CCP"/>
    <property type="match status" value="2"/>
</dbReference>
<dbReference type="Gene3D" id="2.60.40.4060">
    <property type="entry name" value="Reeler domain"/>
    <property type="match status" value="1"/>
</dbReference>
<evidence type="ECO:0000256" key="2">
    <source>
        <dbReference type="ARBA" id="ARBA00023157"/>
    </source>
</evidence>
<dbReference type="InterPro" id="IPR036873">
    <property type="entry name" value="Rhodanese-like_dom_sf"/>
</dbReference>
<evidence type="ECO:0000256" key="3">
    <source>
        <dbReference type="PROSITE-ProRule" id="PRU00302"/>
    </source>
</evidence>
<protein>
    <submittedName>
        <fullName evidence="8">CRTAC1 protein</fullName>
    </submittedName>
</protein>
<feature type="chain" id="PRO_5035418763" evidence="5">
    <location>
        <begin position="19"/>
        <end position="1003"/>
    </location>
</feature>